<dbReference type="InterPro" id="IPR012551">
    <property type="entry name" value="DUF1707_SHOCT-like"/>
</dbReference>
<evidence type="ECO:0000313" key="3">
    <source>
        <dbReference type="EMBL" id="PUA82227.1"/>
    </source>
</evidence>
<evidence type="ECO:0000313" key="4">
    <source>
        <dbReference type="Proteomes" id="UP000244867"/>
    </source>
</evidence>
<dbReference type="EMBL" id="PYXZ01000001">
    <property type="protein sequence ID" value="PUA82227.1"/>
    <property type="molecule type" value="Genomic_DNA"/>
</dbReference>
<dbReference type="Pfam" id="PF09922">
    <property type="entry name" value="LiaF-like_C"/>
    <property type="match status" value="1"/>
</dbReference>
<dbReference type="InterPro" id="IPR024425">
    <property type="entry name" value="LiaF-like_C"/>
</dbReference>
<dbReference type="Proteomes" id="UP000244867">
    <property type="component" value="Unassembled WGS sequence"/>
</dbReference>
<dbReference type="Pfam" id="PF08044">
    <property type="entry name" value="DUF1707"/>
    <property type="match status" value="1"/>
</dbReference>
<dbReference type="AlphaFoldDB" id="A0A2R7Z0R9"/>
<feature type="domain" description="DUF1707" evidence="1">
    <location>
        <begin position="33"/>
        <end position="84"/>
    </location>
</feature>
<keyword evidence="4" id="KW-1185">Reference proteome</keyword>
<comment type="caution">
    <text evidence="3">The sequence shown here is derived from an EMBL/GenBank/DDBJ whole genome shotgun (WGS) entry which is preliminary data.</text>
</comment>
<dbReference type="PANTHER" id="PTHR40763:SF4">
    <property type="entry name" value="DUF1707 DOMAIN-CONTAINING PROTEIN"/>
    <property type="match status" value="1"/>
</dbReference>
<evidence type="ECO:0000259" key="1">
    <source>
        <dbReference type="Pfam" id="PF08044"/>
    </source>
</evidence>
<organism evidence="3 4">
    <name type="scientific">Nocardioides currus</name>
    <dbReference type="NCBI Taxonomy" id="2133958"/>
    <lineage>
        <taxon>Bacteria</taxon>
        <taxon>Bacillati</taxon>
        <taxon>Actinomycetota</taxon>
        <taxon>Actinomycetes</taxon>
        <taxon>Propionibacteriales</taxon>
        <taxon>Nocardioidaceae</taxon>
        <taxon>Nocardioides</taxon>
    </lineage>
</organism>
<feature type="domain" description="Cell wall-active antibiotics response LiaF-like C-terminal" evidence="2">
    <location>
        <begin position="120"/>
        <end position="185"/>
    </location>
</feature>
<proteinExistence type="predicted"/>
<dbReference type="PANTHER" id="PTHR40763">
    <property type="entry name" value="MEMBRANE PROTEIN-RELATED"/>
    <property type="match status" value="1"/>
</dbReference>
<protein>
    <submittedName>
        <fullName evidence="3">Uncharacterized protein</fullName>
    </submittedName>
</protein>
<dbReference type="OrthoDB" id="4772576at2"/>
<reference evidence="3 4" key="1">
    <citation type="submission" date="2018-03" db="EMBL/GenBank/DDBJ databases">
        <authorList>
            <person name="Keele B.F."/>
        </authorList>
    </citation>
    <scope>NUCLEOTIDE SEQUENCE [LARGE SCALE GENOMIC DNA]</scope>
    <source>
        <strain evidence="3 4">IB-3</strain>
    </source>
</reference>
<evidence type="ECO:0000259" key="2">
    <source>
        <dbReference type="Pfam" id="PF09922"/>
    </source>
</evidence>
<name>A0A2R7Z0R9_9ACTN</name>
<accession>A0A2R7Z0R9</accession>
<gene>
    <name evidence="3" type="ORF">C7S10_00220</name>
</gene>
<sequence>MLRSRRRCPRGCCARPSRVSVMGELEGHDPGSMRISDADRHKVAEVLREAAGQGRLDLDELDERLELAFKAKTYADLVPITADLHAAPTTGVPVPRPAAGMPAVPGHASSMAIMGDCKRRGVWQVPEHHSAFALMGSVLVDLREATLSSRETTINASAIMGEVKVVVPAHVNVIVDGTPIMGDYGQGKDKVPAAIGPDSPTVRVKGISLMGSVSVTRLPPPGTPRKIIGTY</sequence>